<protein>
    <submittedName>
        <fullName evidence="1">Uncharacterized protein</fullName>
    </submittedName>
</protein>
<keyword evidence="2" id="KW-1185">Reference proteome</keyword>
<organism evidence="1 2">
    <name type="scientific">Hymenobacter lapidarius</name>
    <dbReference type="NCBI Taxonomy" id="1908237"/>
    <lineage>
        <taxon>Bacteria</taxon>
        <taxon>Pseudomonadati</taxon>
        <taxon>Bacteroidota</taxon>
        <taxon>Cytophagia</taxon>
        <taxon>Cytophagales</taxon>
        <taxon>Hymenobacteraceae</taxon>
        <taxon>Hymenobacter</taxon>
    </lineage>
</organism>
<accession>A0A1G1TB08</accession>
<evidence type="ECO:0000313" key="1">
    <source>
        <dbReference type="EMBL" id="OGX88060.1"/>
    </source>
</evidence>
<comment type="caution">
    <text evidence="1">The sequence shown here is derived from an EMBL/GenBank/DDBJ whole genome shotgun (WGS) entry which is preliminary data.</text>
</comment>
<reference evidence="1 2" key="1">
    <citation type="submission" date="2016-08" db="EMBL/GenBank/DDBJ databases">
        <title>Hymenobacter coccineus sp. nov., Hymenobacter lapidarius sp. nov. and Hymenobacter glacialis sp. nov., isolated from Antarctic soil.</title>
        <authorList>
            <person name="Sedlacek I."/>
            <person name="Kralova S."/>
            <person name="Kyrova K."/>
            <person name="Maslanova I."/>
            <person name="Stankova E."/>
            <person name="Vrbovska V."/>
            <person name="Nemec M."/>
            <person name="Bartak M."/>
            <person name="Svec P."/>
            <person name="Busse H.-J."/>
            <person name="Pantucek R."/>
        </authorList>
    </citation>
    <scope>NUCLEOTIDE SEQUENCE [LARGE SCALE GENOMIC DNA]</scope>
    <source>
        <strain evidence="1 2">CCM 8643</strain>
    </source>
</reference>
<sequence length="79" mass="8875">MLAHDPDYRYEVASVSFDYLRAVREAGKPPRFVRRKIVASPADEATVVAQIRAVDAAIRRHEFGPGCGECTWCRLRVGN</sequence>
<proteinExistence type="predicted"/>
<dbReference type="STRING" id="1908237.BEN47_09950"/>
<dbReference type="OrthoDB" id="9810135at2"/>
<name>A0A1G1TB08_9BACT</name>
<dbReference type="EMBL" id="MDZB01000068">
    <property type="protein sequence ID" value="OGX88060.1"/>
    <property type="molecule type" value="Genomic_DNA"/>
</dbReference>
<gene>
    <name evidence="1" type="ORF">BEN47_09950</name>
</gene>
<evidence type="ECO:0000313" key="2">
    <source>
        <dbReference type="Proteomes" id="UP000176294"/>
    </source>
</evidence>
<dbReference type="RefSeq" id="WP_070725310.1">
    <property type="nucleotide sequence ID" value="NZ_MDZB01000068.1"/>
</dbReference>
<dbReference type="Proteomes" id="UP000176294">
    <property type="component" value="Unassembled WGS sequence"/>
</dbReference>
<dbReference type="AlphaFoldDB" id="A0A1G1TB08"/>